<comment type="caution">
    <text evidence="11">The sequence shown here is derived from an EMBL/GenBank/DDBJ whole genome shotgun (WGS) entry which is preliminary data.</text>
</comment>
<dbReference type="PRINTS" id="PR00146">
    <property type="entry name" value="DHPICSNTHASE"/>
</dbReference>
<evidence type="ECO:0000256" key="7">
    <source>
        <dbReference type="ARBA" id="ARBA00023154"/>
    </source>
</evidence>
<dbReference type="PANTHER" id="PTHR12128:SF66">
    <property type="entry name" value="4-HYDROXY-2-OXOGLUTARATE ALDOLASE, MITOCHONDRIAL"/>
    <property type="match status" value="1"/>
</dbReference>
<reference evidence="11" key="1">
    <citation type="journal article" date="2015" name="Proc. Natl. Acad. Sci. U.S.A.">
        <title>Networks of energetic and metabolic interactions define dynamics in microbial communities.</title>
        <authorList>
            <person name="Embree M."/>
            <person name="Liu J.K."/>
            <person name="Al-Bassam M.M."/>
            <person name="Zengler K."/>
        </authorList>
    </citation>
    <scope>NUCLEOTIDE SEQUENCE</scope>
</reference>
<dbReference type="PIRSF" id="PIRSF001365">
    <property type="entry name" value="DHDPS"/>
    <property type="match status" value="1"/>
</dbReference>
<dbReference type="InterPro" id="IPR020625">
    <property type="entry name" value="Schiff_base-form_aldolases_AS"/>
</dbReference>
<evidence type="ECO:0000256" key="4">
    <source>
        <dbReference type="ARBA" id="ARBA00022490"/>
    </source>
</evidence>
<dbReference type="Pfam" id="PF00701">
    <property type="entry name" value="DHDPS"/>
    <property type="match status" value="1"/>
</dbReference>
<dbReference type="GO" id="GO:0005829">
    <property type="term" value="C:cytosol"/>
    <property type="evidence" value="ECO:0007669"/>
    <property type="project" value="TreeGrafter"/>
</dbReference>
<gene>
    <name evidence="11" type="ORF">ASZ90_018781</name>
</gene>
<keyword evidence="6" id="KW-0220">Diaminopimelate biosynthesis</keyword>
<dbReference type="NCBIfam" id="TIGR00674">
    <property type="entry name" value="dapA"/>
    <property type="match status" value="1"/>
</dbReference>
<evidence type="ECO:0000256" key="2">
    <source>
        <dbReference type="ARBA" id="ARBA00005120"/>
    </source>
</evidence>
<dbReference type="GO" id="GO:0008840">
    <property type="term" value="F:4-hydroxy-tetrahydrodipicolinate synthase activity"/>
    <property type="evidence" value="ECO:0007669"/>
    <property type="project" value="UniProtKB-EC"/>
</dbReference>
<dbReference type="EC" id="4.3.3.7" evidence="3"/>
<dbReference type="GO" id="GO:0009089">
    <property type="term" value="P:lysine biosynthetic process via diaminopimelate"/>
    <property type="evidence" value="ECO:0007669"/>
    <property type="project" value="UniProtKB-UniPathway"/>
</dbReference>
<keyword evidence="5" id="KW-0028">Amino-acid biosynthesis</keyword>
<name>A0A0W8E5B3_9ZZZZ</name>
<keyword evidence="7" id="KW-0457">Lysine biosynthesis</keyword>
<dbReference type="UniPathway" id="UPA00034">
    <property type="reaction ID" value="UER00017"/>
</dbReference>
<evidence type="ECO:0000256" key="3">
    <source>
        <dbReference type="ARBA" id="ARBA00012086"/>
    </source>
</evidence>
<dbReference type="SMART" id="SM01130">
    <property type="entry name" value="DHDPS"/>
    <property type="match status" value="1"/>
</dbReference>
<dbReference type="Gene3D" id="3.20.20.70">
    <property type="entry name" value="Aldolase class I"/>
    <property type="match status" value="1"/>
</dbReference>
<proteinExistence type="inferred from homology"/>
<dbReference type="InterPro" id="IPR013785">
    <property type="entry name" value="Aldolase_TIM"/>
</dbReference>
<keyword evidence="8 11" id="KW-0456">Lyase</keyword>
<keyword evidence="4" id="KW-0963">Cytoplasm</keyword>
<evidence type="ECO:0000256" key="9">
    <source>
        <dbReference type="ARBA" id="ARBA00023270"/>
    </source>
</evidence>
<comment type="pathway">
    <text evidence="2">Amino-acid biosynthesis; L-lysine biosynthesis via DAP pathway; (S)-tetrahydrodipicolinate from L-aspartate: step 3/4.</text>
</comment>
<comment type="catalytic activity">
    <reaction evidence="10">
        <text>L-aspartate 4-semialdehyde + pyruvate = (2S,4S)-4-hydroxy-2,3,4,5-tetrahydrodipicolinate + H2O + H(+)</text>
        <dbReference type="Rhea" id="RHEA:34171"/>
        <dbReference type="ChEBI" id="CHEBI:15361"/>
        <dbReference type="ChEBI" id="CHEBI:15377"/>
        <dbReference type="ChEBI" id="CHEBI:15378"/>
        <dbReference type="ChEBI" id="CHEBI:67139"/>
        <dbReference type="ChEBI" id="CHEBI:537519"/>
        <dbReference type="EC" id="4.3.3.7"/>
    </reaction>
</comment>
<dbReference type="SUPFAM" id="SSF51569">
    <property type="entry name" value="Aldolase"/>
    <property type="match status" value="1"/>
</dbReference>
<dbReference type="PANTHER" id="PTHR12128">
    <property type="entry name" value="DIHYDRODIPICOLINATE SYNTHASE"/>
    <property type="match status" value="1"/>
</dbReference>
<dbReference type="InterPro" id="IPR005263">
    <property type="entry name" value="DapA"/>
</dbReference>
<comment type="function">
    <text evidence="1">Catalyzes the condensation of (S)-aspartate-beta-semialdehyde [(S)-ASA] and pyruvate to 4-hydroxy-tetrahydrodipicolinate (HTPA).</text>
</comment>
<dbReference type="CDD" id="cd00950">
    <property type="entry name" value="DHDPS"/>
    <property type="match status" value="1"/>
</dbReference>
<organism evidence="11">
    <name type="scientific">hydrocarbon metagenome</name>
    <dbReference type="NCBI Taxonomy" id="938273"/>
    <lineage>
        <taxon>unclassified sequences</taxon>
        <taxon>metagenomes</taxon>
        <taxon>ecological metagenomes</taxon>
    </lineage>
</organism>
<keyword evidence="9" id="KW-0704">Schiff base</keyword>
<dbReference type="HAMAP" id="MF_00418">
    <property type="entry name" value="DapA"/>
    <property type="match status" value="1"/>
</dbReference>
<dbReference type="GO" id="GO:0019877">
    <property type="term" value="P:diaminopimelate biosynthetic process"/>
    <property type="evidence" value="ECO:0007669"/>
    <property type="project" value="UniProtKB-KW"/>
</dbReference>
<dbReference type="InterPro" id="IPR002220">
    <property type="entry name" value="DapA-like"/>
</dbReference>
<dbReference type="PROSITE" id="PS00666">
    <property type="entry name" value="DHDPS_2"/>
    <property type="match status" value="1"/>
</dbReference>
<evidence type="ECO:0000256" key="10">
    <source>
        <dbReference type="ARBA" id="ARBA00047836"/>
    </source>
</evidence>
<accession>A0A0W8E5B3</accession>
<sequence length="292" mass="31606">MSIPGLLTAMVTPYKDDLSVNYDKAAELAEYLCDNGTEAIVVCGTTGESPVLSVDEKLKLYAVVKERVGSSVPVWAGTGSNDTAATVELSKKADKIGVDGIMLVTPYYNKPTQEGLYQHFRAVAENISLPVMLYNVPGRTSSNLLPETIASLAEISNIKAVKEASGNMDQVSLLKSIIPEQVLIYSGDDSITLPLMAIGVQGVVSIASHIVGNEIRAMVDAFKKGDLEKARQLHLELFPIFKGLFITTNPIPVKAALNMMGKEVGGFRLPLTDPSAEEEQFIKNLLMRYNKI</sequence>
<dbReference type="InterPro" id="IPR020624">
    <property type="entry name" value="Schiff_base-form_aldolases_CS"/>
</dbReference>
<protein>
    <recommendedName>
        <fullName evidence="3">4-hydroxy-tetrahydrodipicolinate synthase</fullName>
        <ecNumber evidence="3">4.3.3.7</ecNumber>
    </recommendedName>
</protein>
<evidence type="ECO:0000256" key="1">
    <source>
        <dbReference type="ARBA" id="ARBA00003294"/>
    </source>
</evidence>
<dbReference type="EMBL" id="LNQE01001867">
    <property type="protein sequence ID" value="KUG03819.1"/>
    <property type="molecule type" value="Genomic_DNA"/>
</dbReference>
<dbReference type="PROSITE" id="PS00665">
    <property type="entry name" value="DHDPS_1"/>
    <property type="match status" value="1"/>
</dbReference>
<dbReference type="AlphaFoldDB" id="A0A0W8E5B3"/>
<evidence type="ECO:0000256" key="5">
    <source>
        <dbReference type="ARBA" id="ARBA00022605"/>
    </source>
</evidence>
<evidence type="ECO:0000256" key="8">
    <source>
        <dbReference type="ARBA" id="ARBA00023239"/>
    </source>
</evidence>
<evidence type="ECO:0000256" key="6">
    <source>
        <dbReference type="ARBA" id="ARBA00022915"/>
    </source>
</evidence>
<evidence type="ECO:0000313" key="11">
    <source>
        <dbReference type="EMBL" id="KUG03819.1"/>
    </source>
</evidence>